<evidence type="ECO:0000313" key="4">
    <source>
        <dbReference type="Proteomes" id="UP000039865"/>
    </source>
</evidence>
<dbReference type="OrthoDB" id="313593at2759"/>
<gene>
    <name evidence="3" type="primary">Contig7.g9</name>
    <name evidence="3" type="ORF">STYLEM_11328</name>
</gene>
<feature type="compositionally biased region" description="Polar residues" evidence="2">
    <location>
        <begin position="764"/>
        <end position="773"/>
    </location>
</feature>
<keyword evidence="1" id="KW-0175">Coiled coil</keyword>
<evidence type="ECO:0000256" key="2">
    <source>
        <dbReference type="SAM" id="MobiDB-lite"/>
    </source>
</evidence>
<feature type="coiled-coil region" evidence="1">
    <location>
        <begin position="150"/>
        <end position="195"/>
    </location>
</feature>
<dbReference type="Proteomes" id="UP000039865">
    <property type="component" value="Unassembled WGS sequence"/>
</dbReference>
<feature type="compositionally biased region" description="Polar residues" evidence="2">
    <location>
        <begin position="792"/>
        <end position="806"/>
    </location>
</feature>
<evidence type="ECO:0000313" key="3">
    <source>
        <dbReference type="EMBL" id="CDW82298.1"/>
    </source>
</evidence>
<feature type="compositionally biased region" description="Basic and acidic residues" evidence="2">
    <location>
        <begin position="775"/>
        <end position="786"/>
    </location>
</feature>
<feature type="coiled-coil region" evidence="1">
    <location>
        <begin position="399"/>
        <end position="514"/>
    </location>
</feature>
<dbReference type="EMBL" id="CCKQ01010782">
    <property type="protein sequence ID" value="CDW82298.1"/>
    <property type="molecule type" value="Genomic_DNA"/>
</dbReference>
<protein>
    <submittedName>
        <fullName evidence="3">Uncharacterized protein</fullName>
    </submittedName>
</protein>
<dbReference type="AlphaFoldDB" id="A0A078AN22"/>
<feature type="coiled-coil region" evidence="1">
    <location>
        <begin position="280"/>
        <end position="342"/>
    </location>
</feature>
<keyword evidence="4" id="KW-1185">Reference proteome</keyword>
<dbReference type="PANTHER" id="PTHR23159:SF31">
    <property type="entry name" value="CENTROSOME-ASSOCIATED PROTEIN CEP250 ISOFORM X1"/>
    <property type="match status" value="1"/>
</dbReference>
<sequence>MSTLKIFAKTGNHKVSVIEYDNEKMNSKVSTRFIEQWVNEILTDCQDLNIPGTISKPEHKQPLSRYGMDRMHLTNQGIPNDLVNRIYNSLFVYTLGFYSLIKEATKNIIDERIATQSKIWKVYQILLEYCCRTDYLMITQQIELVNQQQTEETEGKYKDTIEKLEKVESELKGEMRRLQTKYDDILIQKNEEKDQKSKLLQDFQKTTQKHEEEVQLRLYFESKLNSLHHVNRALTTKFKNQKMKLSDLMIKHKDLQVLQDQTKTELDKTIEDNFKLRKQVEDFIIKQEAADENIQDLEMKLRETEGNHKYAKMRLDRAKQDLELLLKDKNRLEMDLQNLRNFVEGRVNEHSNVESYLSQVTVRKDELEQQLMQVKMIEDRNRKKIQFYKSEFTGYDLSKQQLEGQINEHRTEIRELQQKKLKQQDKIKKKQHQVRDLKQQLEQLKQENAEINEQNEQQSEEIKNMKQTLNDLEYKQSLFNVEKSELDNYISQLEAELEALKEKYSENNRNLKLQALNEKDSRDGWKDRYEKQTDSLMNAESMLNSTRLELQEVLLKYKTLDRLILDANQLRDAFKHDRDSMLVRVNEATMYIEKLERELNTKRKILEDYDAIKKVEVKELMVKVIAFEKLVPRLQMTIEDHVSDLLLKDKNKLNARSNELNDQCTDLKENLKELEQKLSSQIKITENLETDVDWYKIEKARLEEEIDSRRGQFEFMKIELQKYKSVIGLLEKADAGTQIGDLRSDNSTQTEMTFEKGRMIVYQQNGPALNKNKNPSKEDLESDRKLKPMFQRQPTGNYKNSGSGSNIRPYKGLKPDLILEEGTHLSIGEDSYSLNTNSKNSKGSRNSQMFKRAVTQHRMSRNSVLLNNSSGKSNIVDPYQDLPHQAMNQTMTNMNSHYVNIEIKRRNGMGETTIDLSQRLNTANKLTNPTSSERASSNQRPRYHEGEVIKRLLKNAIIKNL</sequence>
<proteinExistence type="predicted"/>
<feature type="region of interest" description="Disordered" evidence="2">
    <location>
        <begin position="923"/>
        <end position="943"/>
    </location>
</feature>
<evidence type="ECO:0000256" key="1">
    <source>
        <dbReference type="SAM" id="Coils"/>
    </source>
</evidence>
<accession>A0A078AN22</accession>
<organism evidence="3 4">
    <name type="scientific">Stylonychia lemnae</name>
    <name type="common">Ciliate</name>
    <dbReference type="NCBI Taxonomy" id="5949"/>
    <lineage>
        <taxon>Eukaryota</taxon>
        <taxon>Sar</taxon>
        <taxon>Alveolata</taxon>
        <taxon>Ciliophora</taxon>
        <taxon>Intramacronucleata</taxon>
        <taxon>Spirotrichea</taxon>
        <taxon>Stichotrichia</taxon>
        <taxon>Sporadotrichida</taxon>
        <taxon>Oxytrichidae</taxon>
        <taxon>Stylonychinae</taxon>
        <taxon>Stylonychia</taxon>
    </lineage>
</organism>
<feature type="compositionally biased region" description="Polar residues" evidence="2">
    <location>
        <begin position="923"/>
        <end position="940"/>
    </location>
</feature>
<dbReference type="OMA" id="ELTAMIW"/>
<dbReference type="InParanoid" id="A0A078AN22"/>
<dbReference type="Gene3D" id="1.10.287.1490">
    <property type="match status" value="1"/>
</dbReference>
<dbReference type="PANTHER" id="PTHR23159">
    <property type="entry name" value="CENTROSOMAL PROTEIN 2"/>
    <property type="match status" value="1"/>
</dbReference>
<feature type="region of interest" description="Disordered" evidence="2">
    <location>
        <begin position="764"/>
        <end position="809"/>
    </location>
</feature>
<feature type="coiled-coil region" evidence="1">
    <location>
        <begin position="643"/>
        <end position="705"/>
    </location>
</feature>
<reference evidence="3 4" key="1">
    <citation type="submission" date="2014-06" db="EMBL/GenBank/DDBJ databases">
        <authorList>
            <person name="Swart Estienne"/>
        </authorList>
    </citation>
    <scope>NUCLEOTIDE SEQUENCE [LARGE SCALE GENOMIC DNA]</scope>
    <source>
        <strain evidence="3 4">130c</strain>
    </source>
</reference>
<name>A0A078AN22_STYLE</name>